<name>A5DGW3_PICGU</name>
<dbReference type="STRING" id="294746.A5DGW3"/>
<evidence type="ECO:0000313" key="15">
    <source>
        <dbReference type="EMBL" id="EDK38415.2"/>
    </source>
</evidence>
<evidence type="ECO:0000256" key="11">
    <source>
        <dbReference type="ARBA" id="ARBA00040828"/>
    </source>
</evidence>
<keyword evidence="5" id="KW-0653">Protein transport</keyword>
<dbReference type="AlphaFoldDB" id="A5DGW3"/>
<evidence type="ECO:0000256" key="6">
    <source>
        <dbReference type="ARBA" id="ARBA00023128"/>
    </source>
</evidence>
<dbReference type="VEuPathDB" id="FungiDB:PGUG_02514"/>
<dbReference type="InterPro" id="IPR001623">
    <property type="entry name" value="DnaJ_domain"/>
</dbReference>
<evidence type="ECO:0000256" key="9">
    <source>
        <dbReference type="ARBA" id="ARBA00037395"/>
    </source>
</evidence>
<evidence type="ECO:0000256" key="13">
    <source>
        <dbReference type="ARBA" id="ARBA00062349"/>
    </source>
</evidence>
<keyword evidence="5" id="KW-0813">Transport</keyword>
<dbReference type="OrthoDB" id="240298at2759"/>
<evidence type="ECO:0000313" key="16">
    <source>
        <dbReference type="Proteomes" id="UP000001997"/>
    </source>
</evidence>
<dbReference type="HOGENOM" id="CLU_017633_13_0_1"/>
<accession>A5DGW3</accession>
<dbReference type="Pfam" id="PF03656">
    <property type="entry name" value="Pam16"/>
    <property type="match status" value="1"/>
</dbReference>
<evidence type="ECO:0000256" key="1">
    <source>
        <dbReference type="ARBA" id="ARBA00004434"/>
    </source>
</evidence>
<keyword evidence="6" id="KW-0496">Mitochondrion</keyword>
<comment type="subcellular location">
    <subcellularLocation>
        <location evidence="1">Mitochondrion inner membrane</location>
        <topology evidence="1">Single-pass membrane protein</topology>
    </subcellularLocation>
</comment>
<gene>
    <name evidence="15" type="ORF">PGUG_02514</name>
</gene>
<comment type="function">
    <text evidence="9">Essential component of the PAM complex, a complex required for the translocation of transit peptide-containing proteins from the inner membrane into the mitochondrial matrix in an ATP-dependent manner. In the complex, it is required to stimulate activity of mtHSP70 (SSC1).</text>
</comment>
<evidence type="ECO:0000256" key="4">
    <source>
        <dbReference type="ARBA" id="ARBA00022989"/>
    </source>
</evidence>
<dbReference type="CDD" id="cd06257">
    <property type="entry name" value="DnaJ"/>
    <property type="match status" value="1"/>
</dbReference>
<dbReference type="SUPFAM" id="SSF46565">
    <property type="entry name" value="Chaperone J-domain"/>
    <property type="match status" value="1"/>
</dbReference>
<proteinExistence type="inferred from homology"/>
<keyword evidence="4" id="KW-1133">Transmembrane helix</keyword>
<evidence type="ECO:0000256" key="12">
    <source>
        <dbReference type="ARBA" id="ARBA00041716"/>
    </source>
</evidence>
<dbReference type="OMA" id="SHPPIME"/>
<organism evidence="15 16">
    <name type="scientific">Meyerozyma guilliermondii (strain ATCC 6260 / CBS 566 / DSM 6381 / JCM 1539 / NBRC 10279 / NRRL Y-324)</name>
    <name type="common">Yeast</name>
    <name type="synonym">Candida guilliermondii</name>
    <dbReference type="NCBI Taxonomy" id="294746"/>
    <lineage>
        <taxon>Eukaryota</taxon>
        <taxon>Fungi</taxon>
        <taxon>Dikarya</taxon>
        <taxon>Ascomycota</taxon>
        <taxon>Saccharomycotina</taxon>
        <taxon>Pichiomycetes</taxon>
        <taxon>Debaryomycetaceae</taxon>
        <taxon>Meyerozyma</taxon>
    </lineage>
</organism>
<evidence type="ECO:0000256" key="7">
    <source>
        <dbReference type="ARBA" id="ARBA00023136"/>
    </source>
</evidence>
<feature type="domain" description="J" evidence="14">
    <location>
        <begin position="149"/>
        <end position="206"/>
    </location>
</feature>
<dbReference type="eggNOG" id="KOG0723">
    <property type="taxonomic scope" value="Eukaryota"/>
</dbReference>
<sequence length="206" mass="22262">MCRPSCCLHKLLSHRGKNVPTGDAWCTGALALAVSPASVTAFCGKSTSHPPIMEVPTLPIPGESGSAAAAQQQQPAYTGQLQRKQAAEGSVEWYFDKGCDWMGNHPWMTGIGLFGVAYFAAGFVKSKQPGINGKAFIKGSFQSKMTPKEALQILNLKETTLTRTKLKEQHRKLMMANHPDKGGSSYLATKVNEAKDILEKRGGIKK</sequence>
<evidence type="ECO:0000256" key="8">
    <source>
        <dbReference type="ARBA" id="ARBA00023186"/>
    </source>
</evidence>
<dbReference type="EMBL" id="CH408157">
    <property type="protein sequence ID" value="EDK38415.2"/>
    <property type="molecule type" value="Genomic_DNA"/>
</dbReference>
<dbReference type="PROSITE" id="PS50076">
    <property type="entry name" value="DNAJ_2"/>
    <property type="match status" value="1"/>
</dbReference>
<dbReference type="Proteomes" id="UP000001997">
    <property type="component" value="Unassembled WGS sequence"/>
</dbReference>
<dbReference type="RefSeq" id="XP_001484784.2">
    <property type="nucleotide sequence ID" value="XM_001484734.1"/>
</dbReference>
<dbReference type="InParanoid" id="A5DGW3"/>
<dbReference type="Gene3D" id="1.10.287.110">
    <property type="entry name" value="DnaJ domain"/>
    <property type="match status" value="1"/>
</dbReference>
<evidence type="ECO:0000259" key="14">
    <source>
        <dbReference type="PROSITE" id="PS50076"/>
    </source>
</evidence>
<dbReference type="FunCoup" id="A5DGW3">
    <property type="interactions" value="40"/>
</dbReference>
<evidence type="ECO:0000256" key="2">
    <source>
        <dbReference type="ARBA" id="ARBA00022692"/>
    </source>
</evidence>
<dbReference type="InterPro" id="IPR036869">
    <property type="entry name" value="J_dom_sf"/>
</dbReference>
<dbReference type="GO" id="GO:0001671">
    <property type="term" value="F:ATPase activator activity"/>
    <property type="evidence" value="ECO:0007669"/>
    <property type="project" value="EnsemblFungi"/>
</dbReference>
<dbReference type="SMART" id="SM00271">
    <property type="entry name" value="DnaJ"/>
    <property type="match status" value="1"/>
</dbReference>
<dbReference type="PANTHER" id="PTHR12763:SF28">
    <property type="entry name" value="GEO10507P1-RELATED"/>
    <property type="match status" value="1"/>
</dbReference>
<keyword evidence="16" id="KW-1185">Reference proteome</keyword>
<keyword evidence="2" id="KW-0812">Transmembrane</keyword>
<evidence type="ECO:0000256" key="3">
    <source>
        <dbReference type="ARBA" id="ARBA00022792"/>
    </source>
</evidence>
<dbReference type="FunFam" id="1.10.287.110:FF:000001">
    <property type="entry name" value="Import inner membrane translocase subunit tim14"/>
    <property type="match status" value="1"/>
</dbReference>
<evidence type="ECO:0000256" key="10">
    <source>
        <dbReference type="ARBA" id="ARBA00038105"/>
    </source>
</evidence>
<keyword evidence="8" id="KW-0143">Chaperone</keyword>
<keyword evidence="5" id="KW-0811">Translocation</keyword>
<comment type="similarity">
    <text evidence="10">Belongs to the TIM14 family.</text>
</comment>
<keyword evidence="7" id="KW-0472">Membrane</keyword>
<dbReference type="GeneID" id="5127308"/>
<dbReference type="GO" id="GO:0030150">
    <property type="term" value="P:protein import into mitochondrial matrix"/>
    <property type="evidence" value="ECO:0007669"/>
    <property type="project" value="EnsemblFungi"/>
</dbReference>
<protein>
    <recommendedName>
        <fullName evidence="11">Mitochondrial import inner membrane translocase subunit TIM14</fullName>
    </recommendedName>
    <alternativeName>
        <fullName evidence="12">Presequence translocated-associated motor subunit PAM18</fullName>
    </alternativeName>
</protein>
<dbReference type="KEGG" id="pgu:PGUG_02514"/>
<keyword evidence="3" id="KW-0999">Mitochondrion inner membrane</keyword>
<reference evidence="15 16" key="1">
    <citation type="journal article" date="2009" name="Nature">
        <title>Evolution of pathogenicity and sexual reproduction in eight Candida genomes.</title>
        <authorList>
            <person name="Butler G."/>
            <person name="Rasmussen M.D."/>
            <person name="Lin M.F."/>
            <person name="Santos M.A."/>
            <person name="Sakthikumar S."/>
            <person name="Munro C.A."/>
            <person name="Rheinbay E."/>
            <person name="Grabherr M."/>
            <person name="Forche A."/>
            <person name="Reedy J.L."/>
            <person name="Agrafioti I."/>
            <person name="Arnaud M.B."/>
            <person name="Bates S."/>
            <person name="Brown A.J."/>
            <person name="Brunke S."/>
            <person name="Costanzo M.C."/>
            <person name="Fitzpatrick D.A."/>
            <person name="de Groot P.W."/>
            <person name="Harris D."/>
            <person name="Hoyer L.L."/>
            <person name="Hube B."/>
            <person name="Klis F.M."/>
            <person name="Kodira C."/>
            <person name="Lennard N."/>
            <person name="Logue M.E."/>
            <person name="Martin R."/>
            <person name="Neiman A.M."/>
            <person name="Nikolaou E."/>
            <person name="Quail M.A."/>
            <person name="Quinn J."/>
            <person name="Santos M.C."/>
            <person name="Schmitzberger F.F."/>
            <person name="Sherlock G."/>
            <person name="Shah P."/>
            <person name="Silverstein K.A."/>
            <person name="Skrzypek M.S."/>
            <person name="Soll D."/>
            <person name="Staggs R."/>
            <person name="Stansfield I."/>
            <person name="Stumpf M.P."/>
            <person name="Sudbery P.E."/>
            <person name="Srikantha T."/>
            <person name="Zeng Q."/>
            <person name="Berman J."/>
            <person name="Berriman M."/>
            <person name="Heitman J."/>
            <person name="Gow N.A."/>
            <person name="Lorenz M.C."/>
            <person name="Birren B.W."/>
            <person name="Kellis M."/>
            <person name="Cuomo C.A."/>
        </authorList>
    </citation>
    <scope>NUCLEOTIDE SEQUENCE [LARGE SCALE GENOMIC DNA]</scope>
    <source>
        <strain evidence="16">ATCC 6260 / CBS 566 / DSM 6381 / JCM 1539 / NBRC 10279 / NRRL Y-324</strain>
    </source>
</reference>
<dbReference type="PANTHER" id="PTHR12763">
    <property type="match status" value="1"/>
</dbReference>
<comment type="subunit">
    <text evidence="13">Heterodimer with PAM16. Component of the PAM complex, at least composed of mtHsp70, MGE1, TIM44, PAM16, PAM17 and PAM18.</text>
</comment>
<evidence type="ECO:0000256" key="5">
    <source>
        <dbReference type="ARBA" id="ARBA00023010"/>
    </source>
</evidence>
<dbReference type="GO" id="GO:0001405">
    <property type="term" value="C:PAM complex, Tim23 associated import motor"/>
    <property type="evidence" value="ECO:0007669"/>
    <property type="project" value="EnsemblFungi"/>
</dbReference>